<dbReference type="OrthoDB" id="2306594at2759"/>
<organism evidence="1 2">
    <name type="scientific">Lunasporangiospora selenospora</name>
    <dbReference type="NCBI Taxonomy" id="979761"/>
    <lineage>
        <taxon>Eukaryota</taxon>
        <taxon>Fungi</taxon>
        <taxon>Fungi incertae sedis</taxon>
        <taxon>Mucoromycota</taxon>
        <taxon>Mortierellomycotina</taxon>
        <taxon>Mortierellomycetes</taxon>
        <taxon>Mortierellales</taxon>
        <taxon>Mortierellaceae</taxon>
        <taxon>Lunasporangiospora</taxon>
    </lineage>
</organism>
<accession>A0A9P6G1X8</accession>
<evidence type="ECO:0000313" key="1">
    <source>
        <dbReference type="EMBL" id="KAF9585589.1"/>
    </source>
</evidence>
<dbReference type="EMBL" id="JAABOA010000154">
    <property type="protein sequence ID" value="KAF9585589.1"/>
    <property type="molecule type" value="Genomic_DNA"/>
</dbReference>
<comment type="caution">
    <text evidence="1">The sequence shown here is derived from an EMBL/GenBank/DDBJ whole genome shotgun (WGS) entry which is preliminary data.</text>
</comment>
<evidence type="ECO:0000313" key="2">
    <source>
        <dbReference type="Proteomes" id="UP000780801"/>
    </source>
</evidence>
<protein>
    <submittedName>
        <fullName evidence="1">Uncharacterized protein</fullName>
    </submittedName>
</protein>
<dbReference type="Proteomes" id="UP000780801">
    <property type="component" value="Unassembled WGS sequence"/>
</dbReference>
<reference evidence="1" key="1">
    <citation type="journal article" date="2020" name="Fungal Divers.">
        <title>Resolving the Mortierellaceae phylogeny through synthesis of multi-gene phylogenetics and phylogenomics.</title>
        <authorList>
            <person name="Vandepol N."/>
            <person name="Liber J."/>
            <person name="Desiro A."/>
            <person name="Na H."/>
            <person name="Kennedy M."/>
            <person name="Barry K."/>
            <person name="Grigoriev I.V."/>
            <person name="Miller A.N."/>
            <person name="O'Donnell K."/>
            <person name="Stajich J.E."/>
            <person name="Bonito G."/>
        </authorList>
    </citation>
    <scope>NUCLEOTIDE SEQUENCE</scope>
    <source>
        <strain evidence="1">KOD1015</strain>
    </source>
</reference>
<dbReference type="AlphaFoldDB" id="A0A9P6G1X8"/>
<keyword evidence="2" id="KW-1185">Reference proteome</keyword>
<name>A0A9P6G1X8_9FUNG</name>
<proteinExistence type="predicted"/>
<gene>
    <name evidence="1" type="ORF">BGW38_001675</name>
</gene>
<sequence>MVEHIGLLYYAYSKVTDVLSREFFSQIKPRLSTDATYVMSFPDIMICTSDSTVSLEDESMVISEYLTVSRFNVSQARDQGACPGGDEVLTIFSTNNLTIDHYLSVEAVISITWNKAPSIKSKNFVTTIGTIIFIPKEDNPFRRHKGIIPKSEYVPYHELTPNLYTLTLHSTVTEFNIIPKTTRVLRKDFWGLFGYLEDTPKYSVSSSSFNWMDESLPNTAKVYVHVPYEYRDETQVLTTSLPDAVADLGGAISISLGLFYLIFGVT</sequence>
<feature type="non-terminal residue" evidence="1">
    <location>
        <position position="266"/>
    </location>
</feature>